<dbReference type="AlphaFoldDB" id="A0A0C2UGJ4"/>
<dbReference type="EMBL" id="JXSL01000009">
    <property type="protein sequence ID" value="KIM00668.1"/>
    <property type="molecule type" value="Genomic_DNA"/>
</dbReference>
<accession>A0A0C2UGJ4</accession>
<evidence type="ECO:0000256" key="2">
    <source>
        <dbReference type="SAM" id="Phobius"/>
    </source>
</evidence>
<keyword evidence="2" id="KW-1133">Transmembrane helix</keyword>
<dbReference type="Proteomes" id="UP000031971">
    <property type="component" value="Unassembled WGS sequence"/>
</dbReference>
<keyword evidence="1" id="KW-0175">Coiled coil</keyword>
<dbReference type="STRING" id="272627.CCC_03270"/>
<dbReference type="RefSeq" id="WP_009867390.1">
    <property type="nucleotide sequence ID" value="NZ_JXSL01000009.1"/>
</dbReference>
<evidence type="ECO:0000313" key="4">
    <source>
        <dbReference type="Proteomes" id="UP000031971"/>
    </source>
</evidence>
<keyword evidence="4" id="KW-1185">Reference proteome</keyword>
<reference evidence="3 4" key="1">
    <citation type="submission" date="2015-01" db="EMBL/GenBank/DDBJ databases">
        <title>Genome Sequence of Magnetospirillum magnetotacticum Strain MS-1.</title>
        <authorList>
            <person name="Marinov G.K."/>
            <person name="Smalley M.D."/>
            <person name="DeSalvo G."/>
        </authorList>
    </citation>
    <scope>NUCLEOTIDE SEQUENCE [LARGE SCALE GENOMIC DNA]</scope>
    <source>
        <strain evidence="3 4">MS-1</strain>
    </source>
</reference>
<organism evidence="3 4">
    <name type="scientific">Paramagnetospirillum magnetotacticum MS-1</name>
    <dbReference type="NCBI Taxonomy" id="272627"/>
    <lineage>
        <taxon>Bacteria</taxon>
        <taxon>Pseudomonadati</taxon>
        <taxon>Pseudomonadota</taxon>
        <taxon>Alphaproteobacteria</taxon>
        <taxon>Rhodospirillales</taxon>
        <taxon>Magnetospirillaceae</taxon>
        <taxon>Paramagnetospirillum</taxon>
    </lineage>
</organism>
<evidence type="ECO:0000256" key="1">
    <source>
        <dbReference type="SAM" id="Coils"/>
    </source>
</evidence>
<comment type="caution">
    <text evidence="3">The sequence shown here is derived from an EMBL/GenBank/DDBJ whole genome shotgun (WGS) entry which is preliminary data.</text>
</comment>
<name>A0A0C2UGJ4_PARME</name>
<dbReference type="OrthoDB" id="8445274at2"/>
<protein>
    <recommendedName>
        <fullName evidence="5">Transmembrane protein</fullName>
    </recommendedName>
</protein>
<keyword evidence="2" id="KW-0472">Membrane</keyword>
<evidence type="ECO:0008006" key="5">
    <source>
        <dbReference type="Google" id="ProtNLM"/>
    </source>
</evidence>
<feature type="transmembrane region" description="Helical" evidence="2">
    <location>
        <begin position="89"/>
        <end position="114"/>
    </location>
</feature>
<keyword evidence="2" id="KW-0812">Transmembrane</keyword>
<feature type="transmembrane region" description="Helical" evidence="2">
    <location>
        <begin position="63"/>
        <end position="83"/>
    </location>
</feature>
<sequence length="166" mass="18868">MAVEGPTPEQKADYLVRKLEQTIRENRTVKGMSFRTWQNIAREEIVNAMREHEKRLMRYDQTVNRLVLASASSLVTIGFWGAMVAVNSAYGGVAAIITLVAGAALFFVTADWGIKRFTSGYNKQKRAERLAHIEDLDKRIKRMEHDMKKKADRLKETQAKLGAVEI</sequence>
<evidence type="ECO:0000313" key="3">
    <source>
        <dbReference type="EMBL" id="KIM00668.1"/>
    </source>
</evidence>
<proteinExistence type="predicted"/>
<gene>
    <name evidence="3" type="ORF">CCC_03270</name>
</gene>
<feature type="coiled-coil region" evidence="1">
    <location>
        <begin position="133"/>
        <end position="160"/>
    </location>
</feature>